<keyword evidence="3" id="KW-1185">Reference proteome</keyword>
<sequence>MSRPLHYSPEALAQLDELEIYLVERAGPRIADAYLDRLLAYCDRLAEDPIVGHHRDDLLPGLMTRVFEKSRVVCFLQTSSGVHVIAIYGSGQDWEHHLRDSAP</sequence>
<evidence type="ECO:0000313" key="3">
    <source>
        <dbReference type="Proteomes" id="UP000569914"/>
    </source>
</evidence>
<dbReference type="AlphaFoldDB" id="A0A7Y9I557"/>
<dbReference type="EMBL" id="JACCBU010000001">
    <property type="protein sequence ID" value="NYE70392.1"/>
    <property type="molecule type" value="Genomic_DNA"/>
</dbReference>
<evidence type="ECO:0000256" key="1">
    <source>
        <dbReference type="ARBA" id="ARBA00022649"/>
    </source>
</evidence>
<evidence type="ECO:0000313" key="2">
    <source>
        <dbReference type="EMBL" id="NYE70392.1"/>
    </source>
</evidence>
<proteinExistence type="predicted"/>
<dbReference type="RefSeq" id="WP_179749799.1">
    <property type="nucleotide sequence ID" value="NZ_JACCBU010000001.1"/>
</dbReference>
<gene>
    <name evidence="2" type="ORF">BKA15_001721</name>
</gene>
<dbReference type="InterPro" id="IPR035093">
    <property type="entry name" value="RelE/ParE_toxin_dom_sf"/>
</dbReference>
<dbReference type="Proteomes" id="UP000569914">
    <property type="component" value="Unassembled WGS sequence"/>
</dbReference>
<keyword evidence="1" id="KW-1277">Toxin-antitoxin system</keyword>
<accession>A0A7Y9I557</accession>
<dbReference type="InterPro" id="IPR007712">
    <property type="entry name" value="RelE/ParE_toxin"/>
</dbReference>
<dbReference type="Gene3D" id="3.30.2310.20">
    <property type="entry name" value="RelE-like"/>
    <property type="match status" value="1"/>
</dbReference>
<name>A0A7Y9I557_9ACTN</name>
<comment type="caution">
    <text evidence="2">The sequence shown here is derived from an EMBL/GenBank/DDBJ whole genome shotgun (WGS) entry which is preliminary data.</text>
</comment>
<protein>
    <submittedName>
        <fullName evidence="2">Plasmid stabilization system protein ParE</fullName>
    </submittedName>
</protein>
<reference evidence="2 3" key="1">
    <citation type="submission" date="2020-07" db="EMBL/GenBank/DDBJ databases">
        <title>Sequencing the genomes of 1000 actinobacteria strains.</title>
        <authorList>
            <person name="Klenk H.-P."/>
        </authorList>
    </citation>
    <scope>NUCLEOTIDE SEQUENCE [LARGE SCALE GENOMIC DNA]</scope>
    <source>
        <strain evidence="2 3">DSM 22083</strain>
    </source>
</reference>
<organism evidence="2 3">
    <name type="scientific">Microlunatus parietis</name>
    <dbReference type="NCBI Taxonomy" id="682979"/>
    <lineage>
        <taxon>Bacteria</taxon>
        <taxon>Bacillati</taxon>
        <taxon>Actinomycetota</taxon>
        <taxon>Actinomycetes</taxon>
        <taxon>Propionibacteriales</taxon>
        <taxon>Propionibacteriaceae</taxon>
        <taxon>Microlunatus</taxon>
    </lineage>
</organism>
<dbReference type="Pfam" id="PF05016">
    <property type="entry name" value="ParE_toxin"/>
    <property type="match status" value="1"/>
</dbReference>